<dbReference type="EMBL" id="JAGIBU010000004">
    <property type="protein sequence ID" value="MBS7824795.1"/>
    <property type="molecule type" value="Genomic_DNA"/>
</dbReference>
<name>A0A162VC95_9GAMM</name>
<feature type="chain" id="PRO_5015051766" description="Lipoprotein" evidence="1">
    <location>
        <begin position="21"/>
        <end position="131"/>
    </location>
</feature>
<dbReference type="AlphaFoldDB" id="A0A162VC95"/>
<dbReference type="PROSITE" id="PS51257">
    <property type="entry name" value="PROKAR_LIPOPROTEIN"/>
    <property type="match status" value="1"/>
</dbReference>
<feature type="signal peptide" evidence="1">
    <location>
        <begin position="1"/>
        <end position="20"/>
    </location>
</feature>
<dbReference type="GeneID" id="58263773"/>
<protein>
    <recommendedName>
        <fullName evidence="4">Lipoprotein</fullName>
    </recommendedName>
</protein>
<organism evidence="2 3">
    <name type="scientific">Wohlfahrtiimonas chitiniclastica</name>
    <dbReference type="NCBI Taxonomy" id="400946"/>
    <lineage>
        <taxon>Bacteria</taxon>
        <taxon>Pseudomonadati</taxon>
        <taxon>Pseudomonadota</taxon>
        <taxon>Gammaproteobacteria</taxon>
        <taxon>Cardiobacteriales</taxon>
        <taxon>Ignatzschineriaceae</taxon>
        <taxon>Wohlfahrtiimonas</taxon>
    </lineage>
</organism>
<evidence type="ECO:0000313" key="2">
    <source>
        <dbReference type="EMBL" id="MBS7824795.1"/>
    </source>
</evidence>
<dbReference type="Proteomes" id="UP000680020">
    <property type="component" value="Unassembled WGS sequence"/>
</dbReference>
<keyword evidence="1" id="KW-0732">Signal</keyword>
<reference evidence="2" key="1">
    <citation type="submission" date="2021-03" db="EMBL/GenBank/DDBJ databases">
        <title>Identification and antibiotic profiling of Wohlfahrtiimonas chitiniclastica, an underestimated human pathogen.</title>
        <authorList>
            <person name="Kopf A."/>
            <person name="Bunk B."/>
            <person name="Coldewey S."/>
            <person name="Gunzer F."/>
            <person name="Riedel T."/>
            <person name="Schroettner P."/>
        </authorList>
    </citation>
    <scope>NUCLEOTIDE SEQUENCE</scope>
    <source>
        <strain evidence="2">DSM 100917</strain>
    </source>
</reference>
<evidence type="ECO:0008006" key="4">
    <source>
        <dbReference type="Google" id="ProtNLM"/>
    </source>
</evidence>
<comment type="caution">
    <text evidence="2">The sequence shown here is derived from an EMBL/GenBank/DDBJ whole genome shotgun (WGS) entry which is preliminary data.</text>
</comment>
<gene>
    <name evidence="2" type="ORF">J7561_06200</name>
</gene>
<proteinExistence type="predicted"/>
<accession>A0A162VC95</accession>
<sequence length="131" mass="14873">MKILKFSSLLIAGAILSACATTPAEKAAQQKQLLDTQVSLAQQCNPKTAELMAQLPAAQNLPEAEKKAFEKAYVKQVNNPVFQACYKMAWTSYKEQNQLEIARMQAWDAENAWDWDNGFFYNDPWAFNIYD</sequence>
<evidence type="ECO:0000313" key="3">
    <source>
        <dbReference type="Proteomes" id="UP000680020"/>
    </source>
</evidence>
<dbReference type="RefSeq" id="WP_026165711.1">
    <property type="nucleotide sequence ID" value="NZ_CP115969.1"/>
</dbReference>
<evidence type="ECO:0000256" key="1">
    <source>
        <dbReference type="SAM" id="SignalP"/>
    </source>
</evidence>